<accession>A0A0U9HDA0</accession>
<evidence type="ECO:0000256" key="1">
    <source>
        <dbReference type="ARBA" id="ARBA00004651"/>
    </source>
</evidence>
<evidence type="ECO:0000313" key="10">
    <source>
        <dbReference type="EMBL" id="GAQ17718.1"/>
    </source>
</evidence>
<keyword evidence="3" id="KW-1003">Cell membrane</keyword>
<evidence type="ECO:0000256" key="3">
    <source>
        <dbReference type="ARBA" id="ARBA00022475"/>
    </source>
</evidence>
<dbReference type="InterPro" id="IPR023090">
    <property type="entry name" value="UPF0702_alpha/beta_dom_sf"/>
</dbReference>
<comment type="similarity">
    <text evidence="2">Belongs to the UPF0702 family.</text>
</comment>
<sequence>MPELLLILLRSFVAFILLFIMTRIMGKKQISQLTFFDYCVGITIGSIAATMSVDQNVKALNGMMSLFVWGLFPIILAYLGMKSNTFSDITDGKATILIQNGKILDKNMKKNLMNLNELMLLLRENNVFKVSDVEMAVLETNGKLSVMLKTEKQPLNPNTLGIPLEKEHGPTILIMDGKLMKNGMDKLGYSKEWLLGEIQKQGVQSIKEVFLAQIDSRGEIYLDLYDDHNDLKKIEDRKLVAANLKKIQADLEGYALQTDNPEAKKIYADQAGRLETLLKGILPYLK</sequence>
<comment type="subcellular location">
    <subcellularLocation>
        <location evidence="1">Cell membrane</location>
        <topology evidence="1">Multi-pass membrane protein</topology>
    </subcellularLocation>
</comment>
<dbReference type="InterPro" id="IPR012452">
    <property type="entry name" value="DUF1657"/>
</dbReference>
<reference evidence="10 11" key="2">
    <citation type="journal article" date="2016" name="Genome Announc.">
        <title>Draft Genome Sequence of Oceanobacillus picturae Heshi-B3, Isolated from Fermented Rice Bran in a Traditional Japanese Seafood Dish.</title>
        <authorList>
            <person name="Akuzawa S."/>
            <person name="Nagaoka J."/>
            <person name="Kanekatsu M."/>
            <person name="Kanesaki Y."/>
            <person name="Suzuki T."/>
        </authorList>
    </citation>
    <scope>NUCLEOTIDE SEQUENCE [LARGE SCALE GENOMIC DNA]</scope>
    <source>
        <strain evidence="10 11">Heshi-B3</strain>
    </source>
</reference>
<reference evidence="11" key="1">
    <citation type="submission" date="2015-07" db="EMBL/GenBank/DDBJ databases">
        <title>Draft Genome Sequence of Oceanobacillus picturae Heshi-B3 that Was Isolated from Fermented Rice Bran with Aging Salted Mackerel, Which Was Named Heshiko as Traditional Fermented Seafood in Japan.</title>
        <authorList>
            <person name="Akuzawa S."/>
            <person name="Nakagawa J."/>
            <person name="Kanekatsu T."/>
            <person name="Kanesaki Y."/>
            <person name="Suzuki T."/>
        </authorList>
    </citation>
    <scope>NUCLEOTIDE SEQUENCE [LARGE SCALE GENOMIC DNA]</scope>
    <source>
        <strain evidence="11">Heshi-B3</strain>
    </source>
</reference>
<dbReference type="EMBL" id="BBXV01000019">
    <property type="protein sequence ID" value="GAQ17718.1"/>
    <property type="molecule type" value="Genomic_DNA"/>
</dbReference>
<name>A0A0U9HDA0_9BACI</name>
<evidence type="ECO:0000259" key="9">
    <source>
        <dbReference type="Pfam" id="PF20730"/>
    </source>
</evidence>
<dbReference type="PANTHER" id="PTHR34582">
    <property type="entry name" value="UPF0702 TRANSMEMBRANE PROTEIN YCAP"/>
    <property type="match status" value="1"/>
</dbReference>
<proteinExistence type="inferred from homology"/>
<dbReference type="Pfam" id="PF07870">
    <property type="entry name" value="DUF1657"/>
    <property type="match status" value="1"/>
</dbReference>
<evidence type="ECO:0000256" key="5">
    <source>
        <dbReference type="ARBA" id="ARBA00022989"/>
    </source>
</evidence>
<feature type="transmembrane region" description="Helical" evidence="7">
    <location>
        <begin position="6"/>
        <end position="26"/>
    </location>
</feature>
<evidence type="ECO:0000256" key="6">
    <source>
        <dbReference type="ARBA" id="ARBA00023136"/>
    </source>
</evidence>
<comment type="caution">
    <text evidence="10">The sequence shown here is derived from an EMBL/GenBank/DDBJ whole genome shotgun (WGS) entry which is preliminary data.</text>
</comment>
<dbReference type="OrthoDB" id="9778331at2"/>
<evidence type="ECO:0000259" key="8">
    <source>
        <dbReference type="Pfam" id="PF04239"/>
    </source>
</evidence>
<evidence type="ECO:0000256" key="2">
    <source>
        <dbReference type="ARBA" id="ARBA00006448"/>
    </source>
</evidence>
<dbReference type="GO" id="GO:0005886">
    <property type="term" value="C:plasma membrane"/>
    <property type="evidence" value="ECO:0007669"/>
    <property type="project" value="UniProtKB-SubCell"/>
</dbReference>
<dbReference type="InterPro" id="IPR007353">
    <property type="entry name" value="DUF421"/>
</dbReference>
<feature type="domain" description="YetF-like N-terminal transmembrane" evidence="9">
    <location>
        <begin position="5"/>
        <end position="79"/>
    </location>
</feature>
<dbReference type="PANTHER" id="PTHR34582:SF7">
    <property type="entry name" value="UPF0702 TRANSMEMBRANE PROTEIN YDFS"/>
    <property type="match status" value="1"/>
</dbReference>
<gene>
    <name evidence="10" type="ORF">OPHB3_1643</name>
</gene>
<dbReference type="AlphaFoldDB" id="A0A0U9HDA0"/>
<dbReference type="Pfam" id="PF04239">
    <property type="entry name" value="DUF421"/>
    <property type="match status" value="1"/>
</dbReference>
<dbReference type="Proteomes" id="UP000052946">
    <property type="component" value="Unassembled WGS sequence"/>
</dbReference>
<feature type="domain" description="YetF C-terminal" evidence="8">
    <location>
        <begin position="82"/>
        <end position="214"/>
    </location>
</feature>
<dbReference type="Gene3D" id="3.30.240.20">
    <property type="entry name" value="bsu07140 like domains"/>
    <property type="match status" value="2"/>
</dbReference>
<keyword evidence="5 7" id="KW-1133">Transmembrane helix</keyword>
<evidence type="ECO:0000256" key="4">
    <source>
        <dbReference type="ARBA" id="ARBA00022692"/>
    </source>
</evidence>
<dbReference type="InterPro" id="IPR048454">
    <property type="entry name" value="YetF_N"/>
</dbReference>
<evidence type="ECO:0000256" key="7">
    <source>
        <dbReference type="SAM" id="Phobius"/>
    </source>
</evidence>
<feature type="transmembrane region" description="Helical" evidence="7">
    <location>
        <begin position="59"/>
        <end position="79"/>
    </location>
</feature>
<keyword evidence="6 7" id="KW-0472">Membrane</keyword>
<organism evidence="10 11">
    <name type="scientific">Oceanobacillus picturae</name>
    <dbReference type="NCBI Taxonomy" id="171693"/>
    <lineage>
        <taxon>Bacteria</taxon>
        <taxon>Bacillati</taxon>
        <taxon>Bacillota</taxon>
        <taxon>Bacilli</taxon>
        <taxon>Bacillales</taxon>
        <taxon>Bacillaceae</taxon>
        <taxon>Oceanobacillus</taxon>
    </lineage>
</organism>
<dbReference type="RefSeq" id="WP_058949994.1">
    <property type="nucleotide sequence ID" value="NZ_BBXV01000019.1"/>
</dbReference>
<keyword evidence="4 7" id="KW-0812">Transmembrane</keyword>
<feature type="transmembrane region" description="Helical" evidence="7">
    <location>
        <begin position="33"/>
        <end position="53"/>
    </location>
</feature>
<protein>
    <submittedName>
        <fullName evidence="10">Membrane protein</fullName>
    </submittedName>
</protein>
<dbReference type="Pfam" id="PF20730">
    <property type="entry name" value="YetF_N"/>
    <property type="match status" value="1"/>
</dbReference>
<evidence type="ECO:0000313" key="11">
    <source>
        <dbReference type="Proteomes" id="UP000052946"/>
    </source>
</evidence>